<keyword evidence="2" id="KW-0472">Membrane</keyword>
<dbReference type="eggNOG" id="ENOG5032U4U">
    <property type="taxonomic scope" value="Bacteria"/>
</dbReference>
<feature type="transmembrane region" description="Helical" evidence="2">
    <location>
        <begin position="138"/>
        <end position="157"/>
    </location>
</feature>
<evidence type="ECO:0000256" key="2">
    <source>
        <dbReference type="SAM" id="Phobius"/>
    </source>
</evidence>
<sequence length="231" mass="24287">MEESPPRPSGRVAGGTADSPRRPEQNRSPPLRLYAEIPARRNRQVLVDLIAVALIALTVWAAFFVRDMIMLLAEPGRKVESSGDGLAEELGNVGDAASDVPLIGDVLQQPLQSAADASTGFADAGASLQETVAQVADVTATALIVLPVLLILVLWLPPRLLWIRHSMTVRRLADAPGGADLLALRALTGSPAALVKLPTPPGGFADAWRRGDQEAIATLSAVALAHTGLRP</sequence>
<feature type="region of interest" description="Disordered" evidence="1">
    <location>
        <begin position="1"/>
        <end position="30"/>
    </location>
</feature>
<evidence type="ECO:0000256" key="1">
    <source>
        <dbReference type="SAM" id="MobiDB-lite"/>
    </source>
</evidence>
<evidence type="ECO:0000313" key="3">
    <source>
        <dbReference type="EMBL" id="EDY63981.1"/>
    </source>
</evidence>
<keyword evidence="2" id="KW-1133">Transmembrane helix</keyword>
<dbReference type="EMBL" id="CM000950">
    <property type="protein sequence ID" value="EDY63981.1"/>
    <property type="molecule type" value="Genomic_DNA"/>
</dbReference>
<dbReference type="AlphaFoldDB" id="B5HAX0"/>
<accession>B5HAX0</accession>
<organism evidence="3 4">
    <name type="scientific">Streptomyces pristinaespiralis (strain ATCC 25486 / DSM 40338 / CBS 914.69 / JCM 4507 / KCC S-0507 / NBRC 13074 / NRRL 2958 / 5647)</name>
    <dbReference type="NCBI Taxonomy" id="457429"/>
    <lineage>
        <taxon>Bacteria</taxon>
        <taxon>Bacillati</taxon>
        <taxon>Actinomycetota</taxon>
        <taxon>Actinomycetes</taxon>
        <taxon>Kitasatosporales</taxon>
        <taxon>Streptomycetaceae</taxon>
        <taxon>Streptomyces</taxon>
    </lineage>
</organism>
<evidence type="ECO:0000313" key="4">
    <source>
        <dbReference type="Proteomes" id="UP000002805"/>
    </source>
</evidence>
<keyword evidence="4" id="KW-1185">Reference proteome</keyword>
<reference evidence="4" key="2">
    <citation type="submission" date="2009-10" db="EMBL/GenBank/DDBJ databases">
        <title>The genome sequence of Streptomyces pristinaespiralis strain ATCC 25486.</title>
        <authorList>
            <consortium name="The Broad Institute Genome Sequencing Platform"/>
            <consortium name="Broad Institute Microbial Sequencing Center"/>
            <person name="Fischbach M."/>
            <person name="Godfrey P."/>
            <person name="Ward D."/>
            <person name="Young S."/>
            <person name="Zeng Q."/>
            <person name="Koehrsen M."/>
            <person name="Alvarado L."/>
            <person name="Berlin A.M."/>
            <person name="Bochicchio J."/>
            <person name="Borenstein D."/>
            <person name="Chapman S.B."/>
            <person name="Chen Z."/>
            <person name="Engels R."/>
            <person name="Freedman E."/>
            <person name="Gellesch M."/>
            <person name="Goldberg J."/>
            <person name="Griggs A."/>
            <person name="Gujja S."/>
            <person name="Heilman E.R."/>
            <person name="Heiman D.I."/>
            <person name="Hepburn T.A."/>
            <person name="Howarth C."/>
            <person name="Jen D."/>
            <person name="Larson L."/>
            <person name="Lewis B."/>
            <person name="Mehta T."/>
            <person name="Park D."/>
            <person name="Pearson M."/>
            <person name="Richards J."/>
            <person name="Roberts A."/>
            <person name="Saif S."/>
            <person name="Shea T.D."/>
            <person name="Shenoy N."/>
            <person name="Sisk P."/>
            <person name="Stolte C."/>
            <person name="Sykes S.N."/>
            <person name="Thomson T."/>
            <person name="Walk T."/>
            <person name="White J."/>
            <person name="Yandava C."/>
            <person name="Straight P."/>
            <person name="Clardy J."/>
            <person name="Hung D."/>
            <person name="Kolter R."/>
            <person name="Mekalanos J."/>
            <person name="Walker S."/>
            <person name="Walsh C.T."/>
            <person name="Wieland-Brown L.C."/>
            <person name="Haas B."/>
            <person name="Nusbaum C."/>
            <person name="Birren B."/>
        </authorList>
    </citation>
    <scope>NUCLEOTIDE SEQUENCE [LARGE SCALE GENOMIC DNA]</scope>
    <source>
        <strain evidence="4">ATCC 25486 / DSM 40338 / CBS 914.69 / JCM 4507 / NBRC 13074 / NRRL 2958 / 5647</strain>
    </source>
</reference>
<dbReference type="HOGENOM" id="CLU_104647_0_0_11"/>
<dbReference type="Proteomes" id="UP000002805">
    <property type="component" value="Chromosome"/>
</dbReference>
<reference evidence="4" key="1">
    <citation type="submission" date="2008-02" db="EMBL/GenBank/DDBJ databases">
        <authorList>
            <consortium name="The Broad Institute Genome Sequencing Platform"/>
            <person name="Fischbach M."/>
            <person name="Ward D."/>
            <person name="Young S."/>
            <person name="Jaffe D."/>
            <person name="Gnerre S."/>
            <person name="Berlin A."/>
            <person name="Heiman D."/>
            <person name="Hepburn T."/>
            <person name="Sykes S."/>
            <person name="Alvarado L."/>
            <person name="Kodira C.D."/>
            <person name="Straight P."/>
            <person name="Clardy J."/>
            <person name="Hung D."/>
            <person name="Kolter R."/>
            <person name="Mekalanos J."/>
            <person name="Walker S."/>
            <person name="Walsh C.T."/>
            <person name="Lander E."/>
            <person name="Galagan J."/>
            <person name="Nusbaum C."/>
            <person name="Birren B."/>
        </authorList>
    </citation>
    <scope>NUCLEOTIDE SEQUENCE [LARGE SCALE GENOMIC DNA]</scope>
    <source>
        <strain evidence="4">ATCC 25486 / DSM 40338 / CBS 914.69 / JCM 4507 / NBRC 13074 / NRRL 2958 / 5647</strain>
    </source>
</reference>
<gene>
    <name evidence="3" type="ORF">SSDG_02378</name>
</gene>
<keyword evidence="2" id="KW-0812">Transmembrane</keyword>
<feature type="transmembrane region" description="Helical" evidence="2">
    <location>
        <begin position="45"/>
        <end position="65"/>
    </location>
</feature>
<name>B5HAX0_STRE2</name>
<evidence type="ECO:0008006" key="5">
    <source>
        <dbReference type="Google" id="ProtNLM"/>
    </source>
</evidence>
<protein>
    <recommendedName>
        <fullName evidence="5">Transmembrane protein</fullName>
    </recommendedName>
</protein>
<proteinExistence type="predicted"/>